<keyword evidence="3" id="KW-1185">Reference proteome</keyword>
<organism evidence="2 3">
    <name type="scientific">Sphingobacterium athyrii</name>
    <dbReference type="NCBI Taxonomy" id="2152717"/>
    <lineage>
        <taxon>Bacteria</taxon>
        <taxon>Pseudomonadati</taxon>
        <taxon>Bacteroidota</taxon>
        <taxon>Sphingobacteriia</taxon>
        <taxon>Sphingobacteriales</taxon>
        <taxon>Sphingobacteriaceae</taxon>
        <taxon>Sphingobacterium</taxon>
    </lineage>
</organism>
<sequence>MKAIYDNNRFLLFVFIAIIMLSMPSCSRNNDLTMTPVITHVRLTDPEKADSTFVGAFPGTMVAVIGKNLDGIQKIYINDQQIGFNANYCTSTSAIISIPANLLLTGTNPDLPNEIRIETSHGEARFNFHIYSPAPQISRIELNYPAKAGEKLSIYGLNFYEVKKIAFETATGGSVSAIEYEVDKDYDKIDLKIPSGVQDGRLAVYCITDSVSIAFTTHVSPPIIKSWSSDMPIIGDQAFITGANFINVTKLNINGEFDVPGKDLMVAKSQDTIYYRLPKTPTKSGTITVHAAGGQSNSTKLFYPIENLVLNWDEIGHYEWGDNNMPVMADGTKPPYFTTGTAYRIFGSPGAWQYWWGNLSNKGSYPNINTIPANTPIGNLVLRFECFVNEPLATATFDLQLKGNGDKMVSDYVPRDRNSNKTNLGKWMTCDILFNRFTTVADYGRFAAIASSELGIFTKNKADNANVKVDIYFDNFRIIDTSKN</sequence>
<evidence type="ECO:0000313" key="3">
    <source>
        <dbReference type="Proteomes" id="UP000250831"/>
    </source>
</evidence>
<dbReference type="GO" id="GO:0030247">
    <property type="term" value="F:polysaccharide binding"/>
    <property type="evidence" value="ECO:0007669"/>
    <property type="project" value="InterPro"/>
</dbReference>
<dbReference type="Proteomes" id="UP000250831">
    <property type="component" value="Unassembled WGS sequence"/>
</dbReference>
<dbReference type="EMBL" id="QCXX01000003">
    <property type="protein sequence ID" value="PUV23966.1"/>
    <property type="molecule type" value="Genomic_DNA"/>
</dbReference>
<gene>
    <name evidence="2" type="ORF">DCO56_11340</name>
</gene>
<dbReference type="InterPro" id="IPR040475">
    <property type="entry name" value="SGBP_B_XBD"/>
</dbReference>
<feature type="domain" description="Surface glycan-binding protein B xyloglucan binding" evidence="1">
    <location>
        <begin position="306"/>
        <end position="479"/>
    </location>
</feature>
<evidence type="ECO:0000259" key="1">
    <source>
        <dbReference type="Pfam" id="PF18329"/>
    </source>
</evidence>
<dbReference type="Pfam" id="PF18329">
    <property type="entry name" value="SGBP_B_XBD"/>
    <property type="match status" value="1"/>
</dbReference>
<dbReference type="Gene3D" id="2.60.40.10">
    <property type="entry name" value="Immunoglobulins"/>
    <property type="match status" value="3"/>
</dbReference>
<protein>
    <recommendedName>
        <fullName evidence="1">Surface glycan-binding protein B xyloglucan binding domain-containing protein</fullName>
    </recommendedName>
</protein>
<reference evidence="2 3" key="1">
    <citation type="submission" date="2018-04" db="EMBL/GenBank/DDBJ databases">
        <title>Sphingobacterium sp. M46 Genome.</title>
        <authorList>
            <person name="Cheng J."/>
            <person name="Li Y."/>
        </authorList>
    </citation>
    <scope>NUCLEOTIDE SEQUENCE [LARGE SCALE GENOMIC DNA]</scope>
    <source>
        <strain evidence="2 3">M46</strain>
    </source>
</reference>
<dbReference type="RefSeq" id="WP_108633895.1">
    <property type="nucleotide sequence ID" value="NZ_QCXX01000003.1"/>
</dbReference>
<name>A0A363NT34_9SPHI</name>
<evidence type="ECO:0000313" key="2">
    <source>
        <dbReference type="EMBL" id="PUV23966.1"/>
    </source>
</evidence>
<comment type="caution">
    <text evidence="2">The sequence shown here is derived from an EMBL/GenBank/DDBJ whole genome shotgun (WGS) entry which is preliminary data.</text>
</comment>
<proteinExistence type="predicted"/>
<accession>A0A363NT34</accession>
<dbReference type="InterPro" id="IPR013783">
    <property type="entry name" value="Ig-like_fold"/>
</dbReference>
<dbReference type="AlphaFoldDB" id="A0A363NT34"/>
<dbReference type="OrthoDB" id="660167at2"/>